<evidence type="ECO:0000313" key="1">
    <source>
        <dbReference type="EMBL" id="MFD2415542.1"/>
    </source>
</evidence>
<evidence type="ECO:0000313" key="2">
    <source>
        <dbReference type="Proteomes" id="UP001597417"/>
    </source>
</evidence>
<sequence length="106" mass="10896">MSSPGFQVHLPTVDSAGQAAGPIGAAISELGSEVRAASNVQPAPDGLTIGATLLAVTPLWQRHLMALGNEVKQDGDNLTAAQENYARADTNAVQSLSELQSLLDST</sequence>
<dbReference type="RefSeq" id="WP_378261427.1">
    <property type="nucleotide sequence ID" value="NZ_JBHUKR010000004.1"/>
</dbReference>
<gene>
    <name evidence="1" type="ORF">ACFSXZ_04290</name>
</gene>
<accession>A0ABW5FMJ0</accession>
<reference evidence="2" key="1">
    <citation type="journal article" date="2019" name="Int. J. Syst. Evol. Microbiol.">
        <title>The Global Catalogue of Microorganisms (GCM) 10K type strain sequencing project: providing services to taxonomists for standard genome sequencing and annotation.</title>
        <authorList>
            <consortium name="The Broad Institute Genomics Platform"/>
            <consortium name="The Broad Institute Genome Sequencing Center for Infectious Disease"/>
            <person name="Wu L."/>
            <person name="Ma J."/>
        </authorList>
    </citation>
    <scope>NUCLEOTIDE SEQUENCE [LARGE SCALE GENOMIC DNA]</scope>
    <source>
        <strain evidence="2">CGMCC 4.7645</strain>
    </source>
</reference>
<comment type="caution">
    <text evidence="1">The sequence shown here is derived from an EMBL/GenBank/DDBJ whole genome shotgun (WGS) entry which is preliminary data.</text>
</comment>
<dbReference type="EMBL" id="JBHUKR010000004">
    <property type="protein sequence ID" value="MFD2415542.1"/>
    <property type="molecule type" value="Genomic_DNA"/>
</dbReference>
<protein>
    <recommendedName>
        <fullName evidence="3">Excreted virulence factor EspC (Type VII ESX diderm)</fullName>
    </recommendedName>
</protein>
<name>A0ABW5FMJ0_9PSEU</name>
<evidence type="ECO:0008006" key="3">
    <source>
        <dbReference type="Google" id="ProtNLM"/>
    </source>
</evidence>
<dbReference type="Proteomes" id="UP001597417">
    <property type="component" value="Unassembled WGS sequence"/>
</dbReference>
<proteinExistence type="predicted"/>
<organism evidence="1 2">
    <name type="scientific">Amycolatopsis pigmentata</name>
    <dbReference type="NCBI Taxonomy" id="450801"/>
    <lineage>
        <taxon>Bacteria</taxon>
        <taxon>Bacillati</taxon>
        <taxon>Actinomycetota</taxon>
        <taxon>Actinomycetes</taxon>
        <taxon>Pseudonocardiales</taxon>
        <taxon>Pseudonocardiaceae</taxon>
        <taxon>Amycolatopsis</taxon>
    </lineage>
</organism>
<keyword evidence="2" id="KW-1185">Reference proteome</keyword>